<dbReference type="RefSeq" id="WP_058898882.1">
    <property type="nucleotide sequence ID" value="NZ_CP013068.1"/>
</dbReference>
<organism evidence="1 2">
    <name type="scientific">Pannonibacter phragmitetus</name>
    <dbReference type="NCBI Taxonomy" id="121719"/>
    <lineage>
        <taxon>Bacteria</taxon>
        <taxon>Pseudomonadati</taxon>
        <taxon>Pseudomonadota</taxon>
        <taxon>Alphaproteobacteria</taxon>
        <taxon>Hyphomicrobiales</taxon>
        <taxon>Stappiaceae</taxon>
        <taxon>Pannonibacter</taxon>
    </lineage>
</organism>
<sequence length="68" mass="7440">MTHDTEWPAAEPHCGQEQAATEAGWLAWCIRYLANEARRSGFEDTAAALDAAAPIADGDERPADRLRD</sequence>
<reference evidence="1 2" key="1">
    <citation type="submission" date="2015-10" db="EMBL/GenBank/DDBJ databases">
        <title>The world's first case of liver abscess caused by Pannonibacter phragmitetus.</title>
        <authorList>
            <person name="Ming D."/>
            <person name="Wang M."/>
            <person name="Zhou Y."/>
            <person name="Jiang T."/>
            <person name="Hu S."/>
        </authorList>
    </citation>
    <scope>NUCLEOTIDE SEQUENCE [LARGE SCALE GENOMIC DNA]</scope>
    <source>
        <strain evidence="1 2">31801</strain>
    </source>
</reference>
<dbReference type="Proteomes" id="UP000064921">
    <property type="component" value="Chromosome"/>
</dbReference>
<keyword evidence="2" id="KW-1185">Reference proteome</keyword>
<dbReference type="STRING" id="121719.APZ00_10310"/>
<name>A0A0U3N800_9HYPH</name>
<dbReference type="KEGG" id="pphr:APZ00_10310"/>
<dbReference type="EMBL" id="CP013068">
    <property type="protein sequence ID" value="ALV27403.1"/>
    <property type="molecule type" value="Genomic_DNA"/>
</dbReference>
<accession>A0A0U3N800</accession>
<dbReference type="AlphaFoldDB" id="A0A0U3N800"/>
<protein>
    <submittedName>
        <fullName evidence="1">Uncharacterized protein</fullName>
    </submittedName>
</protein>
<proteinExistence type="predicted"/>
<evidence type="ECO:0000313" key="2">
    <source>
        <dbReference type="Proteomes" id="UP000064921"/>
    </source>
</evidence>
<gene>
    <name evidence="1" type="ORF">APZ00_10310</name>
</gene>
<evidence type="ECO:0000313" key="1">
    <source>
        <dbReference type="EMBL" id="ALV27403.1"/>
    </source>
</evidence>